<sequence length="118" mass="12023">MKRTLGAVALLVSGCATVSDLREGTPIIDASSSKSVQAISGCIAAKWQRRSSPMTTAPRPNGTSLILNGQQLTGAVPALVVDIDDLGSMRSVKAFIPGNTSAAPANNDPGNAEITSCL</sequence>
<reference evidence="2 3" key="1">
    <citation type="submission" date="2020-08" db="EMBL/GenBank/DDBJ databases">
        <title>Functional genomics of gut bacteria from endangered species of beetles.</title>
        <authorList>
            <person name="Carlos-Shanley C."/>
        </authorList>
    </citation>
    <scope>NUCLEOTIDE SEQUENCE [LARGE SCALE GENOMIC DNA]</scope>
    <source>
        <strain evidence="2 3">S00245</strain>
    </source>
</reference>
<protein>
    <recommendedName>
        <fullName evidence="4">Lipoprotein</fullName>
    </recommendedName>
</protein>
<feature type="region of interest" description="Disordered" evidence="1">
    <location>
        <begin position="98"/>
        <end position="118"/>
    </location>
</feature>
<evidence type="ECO:0008006" key="4">
    <source>
        <dbReference type="Google" id="ProtNLM"/>
    </source>
</evidence>
<organism evidence="2 3">
    <name type="scientific">Novosphingobium chloroacetimidivorans</name>
    <dbReference type="NCBI Taxonomy" id="1428314"/>
    <lineage>
        <taxon>Bacteria</taxon>
        <taxon>Pseudomonadati</taxon>
        <taxon>Pseudomonadota</taxon>
        <taxon>Alphaproteobacteria</taxon>
        <taxon>Sphingomonadales</taxon>
        <taxon>Sphingomonadaceae</taxon>
        <taxon>Novosphingobium</taxon>
    </lineage>
</organism>
<evidence type="ECO:0000313" key="2">
    <source>
        <dbReference type="EMBL" id="MBB4857205.1"/>
    </source>
</evidence>
<name>A0A7W7K776_9SPHN</name>
<gene>
    <name evidence="2" type="ORF">HNO88_000512</name>
</gene>
<dbReference type="Proteomes" id="UP000555448">
    <property type="component" value="Unassembled WGS sequence"/>
</dbReference>
<dbReference type="AlphaFoldDB" id="A0A7W7K776"/>
<keyword evidence="3" id="KW-1185">Reference proteome</keyword>
<dbReference type="PROSITE" id="PS51257">
    <property type="entry name" value="PROKAR_LIPOPROTEIN"/>
    <property type="match status" value="1"/>
</dbReference>
<dbReference type="EMBL" id="JACHLR010000002">
    <property type="protein sequence ID" value="MBB4857205.1"/>
    <property type="molecule type" value="Genomic_DNA"/>
</dbReference>
<evidence type="ECO:0000313" key="3">
    <source>
        <dbReference type="Proteomes" id="UP000555448"/>
    </source>
</evidence>
<evidence type="ECO:0000256" key="1">
    <source>
        <dbReference type="SAM" id="MobiDB-lite"/>
    </source>
</evidence>
<accession>A0A7W7K776</accession>
<proteinExistence type="predicted"/>
<dbReference type="RefSeq" id="WP_184242504.1">
    <property type="nucleotide sequence ID" value="NZ_JACHLR010000002.1"/>
</dbReference>
<comment type="caution">
    <text evidence="2">The sequence shown here is derived from an EMBL/GenBank/DDBJ whole genome shotgun (WGS) entry which is preliminary data.</text>
</comment>